<evidence type="ECO:0000313" key="2">
    <source>
        <dbReference type="Proteomes" id="UP000248714"/>
    </source>
</evidence>
<dbReference type="EMBL" id="QLTT01000014">
    <property type="protein sequence ID" value="RAS59458.1"/>
    <property type="molecule type" value="Genomic_DNA"/>
</dbReference>
<dbReference type="InterPro" id="IPR036390">
    <property type="entry name" value="WH_DNA-bd_sf"/>
</dbReference>
<dbReference type="RefSeq" id="WP_146772044.1">
    <property type="nucleotide sequence ID" value="NZ_QLTT01000014.1"/>
</dbReference>
<evidence type="ECO:0008006" key="3">
    <source>
        <dbReference type="Google" id="ProtNLM"/>
    </source>
</evidence>
<proteinExistence type="predicted"/>
<comment type="caution">
    <text evidence="1">The sequence shown here is derived from an EMBL/GenBank/DDBJ whole genome shotgun (WGS) entry which is preliminary data.</text>
</comment>
<dbReference type="InterPro" id="IPR036388">
    <property type="entry name" value="WH-like_DNA-bd_sf"/>
</dbReference>
<reference evidence="1 2" key="1">
    <citation type="submission" date="2018-06" db="EMBL/GenBank/DDBJ databases">
        <title>Genomic Encyclopedia of Type Strains, Phase IV (KMG-IV): sequencing the most valuable type-strain genomes for metagenomic binning, comparative biology and taxonomic classification.</title>
        <authorList>
            <person name="Goeker M."/>
        </authorList>
    </citation>
    <scope>NUCLEOTIDE SEQUENCE [LARGE SCALE GENOMIC DNA]</scope>
    <source>
        <strain evidence="1 2">DSM 45479</strain>
    </source>
</reference>
<dbReference type="Proteomes" id="UP000248714">
    <property type="component" value="Unassembled WGS sequence"/>
</dbReference>
<gene>
    <name evidence="1" type="ORF">C8D87_11470</name>
</gene>
<organism evidence="1 2">
    <name type="scientific">Lentzea atacamensis</name>
    <dbReference type="NCBI Taxonomy" id="531938"/>
    <lineage>
        <taxon>Bacteria</taxon>
        <taxon>Bacillati</taxon>
        <taxon>Actinomycetota</taxon>
        <taxon>Actinomycetes</taxon>
        <taxon>Pseudonocardiales</taxon>
        <taxon>Pseudonocardiaceae</taxon>
        <taxon>Lentzea</taxon>
    </lineage>
</organism>
<dbReference type="SUPFAM" id="SSF46785">
    <property type="entry name" value="Winged helix' DNA-binding domain"/>
    <property type="match status" value="1"/>
</dbReference>
<protein>
    <recommendedName>
        <fullName evidence="3">DNA-binding transcriptional regulator, MarR family</fullName>
    </recommendedName>
</protein>
<sequence>MSTQDQLKDELRAKQKQIWSVQVCEVALAVRHMWQAMANDLGISEDAVQVITNLAKKSGDNTLSEFELARVSDLTEERARAAIDTLVARGWAVRHLRMPTDDPRDRRIQLPAEFIRDVFGYYGLQDHQYKILDQFSLEELDIARRFFEAMARIANDQGNAIKDRRVVSGTNLKATLNGAS</sequence>
<keyword evidence="2" id="KW-1185">Reference proteome</keyword>
<name>A0ABX9DXL9_9PSEU</name>
<dbReference type="Gene3D" id="1.10.10.10">
    <property type="entry name" value="Winged helix-like DNA-binding domain superfamily/Winged helix DNA-binding domain"/>
    <property type="match status" value="1"/>
</dbReference>
<evidence type="ECO:0000313" key="1">
    <source>
        <dbReference type="EMBL" id="RAS59458.1"/>
    </source>
</evidence>
<accession>A0ABX9DXL9</accession>